<keyword evidence="1" id="KW-0732">Signal</keyword>
<evidence type="ECO:0000256" key="1">
    <source>
        <dbReference type="SAM" id="SignalP"/>
    </source>
</evidence>
<dbReference type="Proteomes" id="UP000644147">
    <property type="component" value="Unassembled WGS sequence"/>
</dbReference>
<evidence type="ECO:0008006" key="4">
    <source>
        <dbReference type="Google" id="ProtNLM"/>
    </source>
</evidence>
<protein>
    <recommendedName>
        <fullName evidence="4">DUF1471 domain-containing protein</fullName>
    </recommendedName>
</protein>
<feature type="signal peptide" evidence="1">
    <location>
        <begin position="1"/>
        <end position="28"/>
    </location>
</feature>
<accession>A0ABS1C2K0</accession>
<proteinExistence type="predicted"/>
<name>A0ABS1C2K0_9BACT</name>
<evidence type="ECO:0000313" key="3">
    <source>
        <dbReference type="Proteomes" id="UP000644147"/>
    </source>
</evidence>
<organism evidence="2 3">
    <name type="scientific">Adhaeribacter terrigena</name>
    <dbReference type="NCBI Taxonomy" id="2793070"/>
    <lineage>
        <taxon>Bacteria</taxon>
        <taxon>Pseudomonadati</taxon>
        <taxon>Bacteroidota</taxon>
        <taxon>Cytophagia</taxon>
        <taxon>Cytophagales</taxon>
        <taxon>Hymenobacteraceae</taxon>
        <taxon>Adhaeribacter</taxon>
    </lineage>
</organism>
<keyword evidence="3" id="KW-1185">Reference proteome</keyword>
<feature type="chain" id="PRO_5046857158" description="DUF1471 domain-containing protein" evidence="1">
    <location>
        <begin position="29"/>
        <end position="110"/>
    </location>
</feature>
<dbReference type="RefSeq" id="WP_200506369.1">
    <property type="nucleotide sequence ID" value="NZ_JAEHFX010000005.1"/>
</dbReference>
<gene>
    <name evidence="2" type="ORF">I5M27_11555</name>
</gene>
<evidence type="ECO:0000313" key="2">
    <source>
        <dbReference type="EMBL" id="MBK0403624.1"/>
    </source>
</evidence>
<reference evidence="2 3" key="1">
    <citation type="submission" date="2020-12" db="EMBL/GenBank/DDBJ databases">
        <title>Bacterial novel species Adhaeribacter sp. BT258 isolated from soil.</title>
        <authorList>
            <person name="Jung H.-Y."/>
        </authorList>
    </citation>
    <scope>NUCLEOTIDE SEQUENCE [LARGE SCALE GENOMIC DNA]</scope>
    <source>
        <strain evidence="2 3">BT258</strain>
    </source>
</reference>
<dbReference type="EMBL" id="JAEHFX010000005">
    <property type="protein sequence ID" value="MBK0403624.1"/>
    <property type="molecule type" value="Genomic_DNA"/>
</dbReference>
<comment type="caution">
    <text evidence="2">The sequence shown here is derived from an EMBL/GenBank/DDBJ whole genome shotgun (WGS) entry which is preliminary data.</text>
</comment>
<sequence length="110" mass="12033">MKTLKKFALLGLVAPLLFSLLSFTNAVAGEGSLVAIKVYEKSGKDRIAIYADEEVTEIKLENGSDNVSRDKNLATISKTIEQYLKEGYKIQATSSADFNGHIATTYILTK</sequence>